<accession>A0A9D9NBY9</accession>
<comment type="caution">
    <text evidence="1">The sequence shown here is derived from an EMBL/GenBank/DDBJ whole genome shotgun (WGS) entry which is preliminary data.</text>
</comment>
<sequence>MLGFLFPGSGFPFGFPIPGESRENFNTLPVVSVKVGTDNVTLELPDGAYRNRPYVGGFYINLRDAIPAGTTTTLPVLIGTNGDTRPLVTYNNAAVTVGNLAGTGIYLIHYNKYTNEVFLVSGGYRATAAAAQAEA</sequence>
<reference evidence="1" key="2">
    <citation type="journal article" date="2021" name="PeerJ">
        <title>Extensive microbial diversity within the chicken gut microbiome revealed by metagenomics and culture.</title>
        <authorList>
            <person name="Gilroy R."/>
            <person name="Ravi A."/>
            <person name="Getino M."/>
            <person name="Pursley I."/>
            <person name="Horton D.L."/>
            <person name="Alikhan N.F."/>
            <person name="Baker D."/>
            <person name="Gharbi K."/>
            <person name="Hall N."/>
            <person name="Watson M."/>
            <person name="Adriaenssens E.M."/>
            <person name="Foster-Nyarko E."/>
            <person name="Jarju S."/>
            <person name="Secka A."/>
            <person name="Antonio M."/>
            <person name="Oren A."/>
            <person name="Chaudhuri R.R."/>
            <person name="La Ragione R."/>
            <person name="Hildebrand F."/>
            <person name="Pallen M.J."/>
        </authorList>
    </citation>
    <scope>NUCLEOTIDE SEQUENCE</scope>
    <source>
        <strain evidence="1">B1-15692</strain>
    </source>
</reference>
<dbReference type="Proteomes" id="UP000823660">
    <property type="component" value="Unassembled WGS sequence"/>
</dbReference>
<proteinExistence type="predicted"/>
<name>A0A9D9NBY9_9BACT</name>
<evidence type="ECO:0000313" key="2">
    <source>
        <dbReference type="Proteomes" id="UP000823660"/>
    </source>
</evidence>
<protein>
    <submittedName>
        <fullName evidence="1">Uncharacterized protein</fullName>
    </submittedName>
</protein>
<reference evidence="1" key="1">
    <citation type="submission" date="2020-10" db="EMBL/GenBank/DDBJ databases">
        <authorList>
            <person name="Gilroy R."/>
        </authorList>
    </citation>
    <scope>NUCLEOTIDE SEQUENCE</scope>
    <source>
        <strain evidence="1">B1-15692</strain>
    </source>
</reference>
<dbReference type="AlphaFoldDB" id="A0A9D9NBY9"/>
<gene>
    <name evidence="1" type="ORF">IAB99_07230</name>
</gene>
<organism evidence="1 2">
    <name type="scientific">Candidatus Cryptobacteroides faecipullorum</name>
    <dbReference type="NCBI Taxonomy" id="2840764"/>
    <lineage>
        <taxon>Bacteria</taxon>
        <taxon>Pseudomonadati</taxon>
        <taxon>Bacteroidota</taxon>
        <taxon>Bacteroidia</taxon>
        <taxon>Bacteroidales</taxon>
        <taxon>Candidatus Cryptobacteroides</taxon>
    </lineage>
</organism>
<dbReference type="EMBL" id="JADIMH010000041">
    <property type="protein sequence ID" value="MBO8467540.1"/>
    <property type="molecule type" value="Genomic_DNA"/>
</dbReference>
<evidence type="ECO:0000313" key="1">
    <source>
        <dbReference type="EMBL" id="MBO8467540.1"/>
    </source>
</evidence>